<dbReference type="GO" id="GO:0032210">
    <property type="term" value="P:regulation of telomere maintenance via telomerase"/>
    <property type="evidence" value="ECO:0007669"/>
    <property type="project" value="TreeGrafter"/>
</dbReference>
<keyword evidence="6" id="KW-0238">DNA-binding</keyword>
<proteinExistence type="inferred from homology"/>
<dbReference type="EMBL" id="CWKI01000015">
    <property type="protein sequence ID" value="CTR10905.1"/>
    <property type="molecule type" value="Genomic_DNA"/>
</dbReference>
<evidence type="ECO:0000256" key="8">
    <source>
        <dbReference type="SAM" id="MobiDB-lite"/>
    </source>
</evidence>
<feature type="region of interest" description="Disordered" evidence="8">
    <location>
        <begin position="225"/>
        <end position="260"/>
    </location>
</feature>
<evidence type="ECO:0000313" key="11">
    <source>
        <dbReference type="Proteomes" id="UP000199069"/>
    </source>
</evidence>
<comment type="subcellular location">
    <subcellularLocation>
        <location evidence="2">Chromosome</location>
        <location evidence="2">Telomere</location>
    </subcellularLocation>
    <subcellularLocation>
        <location evidence="1">Nucleus</location>
    </subcellularLocation>
</comment>
<keyword evidence="5" id="KW-0779">Telomere</keyword>
<evidence type="ECO:0000256" key="4">
    <source>
        <dbReference type="ARBA" id="ARBA00022454"/>
    </source>
</evidence>
<protein>
    <recommendedName>
        <fullName evidence="9">Protection of telomeres protein 1 ssDNA-binding domain-containing protein</fullName>
    </recommendedName>
</protein>
<dbReference type="STRING" id="5286.A0A0K3CR14"/>
<dbReference type="PANTHER" id="PTHR14513">
    <property type="entry name" value="PROTECTION OF TELOMERES 1"/>
    <property type="match status" value="1"/>
</dbReference>
<dbReference type="Pfam" id="PF16686">
    <property type="entry name" value="POT1PC"/>
    <property type="match status" value="1"/>
</dbReference>
<dbReference type="OMA" id="PKCEREL"/>
<evidence type="ECO:0000313" key="10">
    <source>
        <dbReference type="EMBL" id="CTR10905.1"/>
    </source>
</evidence>
<gene>
    <name evidence="10" type="primary">FGENESH: predicted gene_15.47</name>
    <name evidence="10" type="ORF">BN2166_0067660</name>
</gene>
<dbReference type="GO" id="GO:0016233">
    <property type="term" value="P:telomere capping"/>
    <property type="evidence" value="ECO:0007669"/>
    <property type="project" value="TreeGrafter"/>
</dbReference>
<dbReference type="InterPro" id="IPR028389">
    <property type="entry name" value="POT1"/>
</dbReference>
<reference evidence="10 11" key="1">
    <citation type="submission" date="2015-07" db="EMBL/GenBank/DDBJ databases">
        <authorList>
            <person name="Cajimat M.N.B."/>
            <person name="Milazzo M.L."/>
            <person name="Fulhorst C.F."/>
        </authorList>
    </citation>
    <scope>NUCLEOTIDE SEQUENCE [LARGE SCALE GENOMIC DNA]</scope>
    <source>
        <strain evidence="10">Single colony</strain>
    </source>
</reference>
<name>A0A0K3CR14_RHOTO</name>
<comment type="similarity">
    <text evidence="3">Belongs to the telombin family.</text>
</comment>
<dbReference type="PANTHER" id="PTHR14513:SF0">
    <property type="entry name" value="PROTECTION OF TELOMERES PROTEIN 1"/>
    <property type="match status" value="1"/>
</dbReference>
<feature type="region of interest" description="Disordered" evidence="8">
    <location>
        <begin position="142"/>
        <end position="192"/>
    </location>
</feature>
<keyword evidence="11" id="KW-1185">Reference proteome</keyword>
<evidence type="ECO:0000256" key="7">
    <source>
        <dbReference type="ARBA" id="ARBA00023242"/>
    </source>
</evidence>
<sequence>MAKPVSRLPFDALVPNKPLIAHTQLRGKLVSISPFSSSTNLGGFSLASDNLTVFFELRGVWARGALEVFGERVGRLMVVQSRGGERVEVMRQQRDRQGDAVPGARKLKVVFDEVIEGAWVDQVTGKKGETFRFSAAKATKKHRPASTKATFHLASDSPEPADVLPPSRQPLSRTPSALSELSNQSPSQQTDSLARAKLKQLGAYSNVAQTEYAVPALDPKIVLRKSVSPPQKERKLKRSASSVSGGEAREPPHKRQRVQRTEWGLKTADREYVALNTLPGRKNSPGICVIGMAVVAAEPTQARGGTGDWTVLLDLYDPTMTTEPVRVRFFGQTRGHLPTIQDGDIIVVQQLNWNKDKNVCVAYKDKGNYLVLPVDKLLSDPPPTNDSFPLAAVRFIPSLTSEELRYARDLARWARTYDLLGNVLPNYAAEVGAGAGEAKDAKVISKALVKGKTGREMKKIEAINPDEFCDTRGEIVKFYNPHILNRGQPVHRNEACILYITDYTINEQLMHYEPDSSVRVAGQRVLQVSIFGAQNDPLLTYHEDKLKGRLVNLRNIRPKLNGSDLLEATMVEDEKYPEKRDITLLVDRDVDRVWYKELKARREAYWNSLAGPSDALAPIFNAPTAAPAPAPIADTTGLSVQPIAPAVQLNSEGTYCFKVRVVGYMPQKIEDWILATCPKCERELQATELACIDHGEVRYEWDLVLVLADETDPSSRILVHVDQADGARLFPTLANTDHLKLLRSGDPVLLAQLTITLFRGTLGILHTVYARSGPDGVKTGDVGPAWDVVVDAVRDEGAEKVRWRFKTDRMVFK</sequence>
<evidence type="ECO:0000256" key="3">
    <source>
        <dbReference type="ARBA" id="ARBA00008442"/>
    </source>
</evidence>
<organism evidence="10 11">
    <name type="scientific">Rhodotorula toruloides</name>
    <name type="common">Yeast</name>
    <name type="synonym">Rhodosporidium toruloides</name>
    <dbReference type="NCBI Taxonomy" id="5286"/>
    <lineage>
        <taxon>Eukaryota</taxon>
        <taxon>Fungi</taxon>
        <taxon>Dikarya</taxon>
        <taxon>Basidiomycota</taxon>
        <taxon>Pucciniomycotina</taxon>
        <taxon>Microbotryomycetes</taxon>
        <taxon>Sporidiobolales</taxon>
        <taxon>Sporidiobolaceae</taxon>
        <taxon>Rhodotorula</taxon>
    </lineage>
</organism>
<dbReference type="InterPro" id="IPR012340">
    <property type="entry name" value="NA-bd_OB-fold"/>
</dbReference>
<evidence type="ECO:0000256" key="5">
    <source>
        <dbReference type="ARBA" id="ARBA00022895"/>
    </source>
</evidence>
<dbReference type="Proteomes" id="UP000199069">
    <property type="component" value="Unassembled WGS sequence"/>
</dbReference>
<dbReference type="GO" id="GO:0000783">
    <property type="term" value="C:nuclear telomere cap complex"/>
    <property type="evidence" value="ECO:0007669"/>
    <property type="project" value="TreeGrafter"/>
</dbReference>
<dbReference type="GO" id="GO:0098505">
    <property type="term" value="F:G-rich strand telomeric DNA binding"/>
    <property type="evidence" value="ECO:0007669"/>
    <property type="project" value="TreeGrafter"/>
</dbReference>
<evidence type="ECO:0000256" key="6">
    <source>
        <dbReference type="ARBA" id="ARBA00023125"/>
    </source>
</evidence>
<dbReference type="Gene3D" id="2.40.50.140">
    <property type="entry name" value="Nucleic acid-binding proteins"/>
    <property type="match status" value="2"/>
</dbReference>
<evidence type="ECO:0000256" key="2">
    <source>
        <dbReference type="ARBA" id="ARBA00004574"/>
    </source>
</evidence>
<dbReference type="SUPFAM" id="SSF50249">
    <property type="entry name" value="Nucleic acid-binding proteins"/>
    <property type="match status" value="1"/>
</dbReference>
<evidence type="ECO:0000259" key="9">
    <source>
        <dbReference type="Pfam" id="PF16686"/>
    </source>
</evidence>
<feature type="compositionally biased region" description="Polar residues" evidence="8">
    <location>
        <begin position="169"/>
        <end position="192"/>
    </location>
</feature>
<evidence type="ECO:0000256" key="1">
    <source>
        <dbReference type="ARBA" id="ARBA00004123"/>
    </source>
</evidence>
<dbReference type="InterPro" id="IPR032042">
    <property type="entry name" value="POT1PC"/>
</dbReference>
<accession>A0A0K3CR14</accession>
<dbReference type="GO" id="GO:0010521">
    <property type="term" value="F:telomerase inhibitor activity"/>
    <property type="evidence" value="ECO:0007669"/>
    <property type="project" value="TreeGrafter"/>
</dbReference>
<feature type="domain" description="Protection of telomeres protein 1 ssDNA-binding" evidence="9">
    <location>
        <begin position="460"/>
        <end position="607"/>
    </location>
</feature>
<keyword evidence="7" id="KW-0539">Nucleus</keyword>
<dbReference type="AlphaFoldDB" id="A0A0K3CR14"/>
<keyword evidence="4" id="KW-0158">Chromosome</keyword>